<dbReference type="InterPro" id="IPR000515">
    <property type="entry name" value="MetI-like"/>
</dbReference>
<evidence type="ECO:0000313" key="11">
    <source>
        <dbReference type="EMBL" id="ATI41601.1"/>
    </source>
</evidence>
<evidence type="ECO:0000256" key="2">
    <source>
        <dbReference type="ARBA" id="ARBA00022448"/>
    </source>
</evidence>
<dbReference type="CDD" id="cd06261">
    <property type="entry name" value="TM_PBP2"/>
    <property type="match status" value="1"/>
</dbReference>
<dbReference type="Pfam" id="PF00528">
    <property type="entry name" value="BPD_transp_1"/>
    <property type="match status" value="1"/>
</dbReference>
<dbReference type="GO" id="GO:0015031">
    <property type="term" value="P:protein transport"/>
    <property type="evidence" value="ECO:0007669"/>
    <property type="project" value="UniProtKB-KW"/>
</dbReference>
<proteinExistence type="inferred from homology"/>
<evidence type="ECO:0000313" key="12">
    <source>
        <dbReference type="Proteomes" id="UP000219050"/>
    </source>
</evidence>
<dbReference type="KEGG" id="cmag:CBW24_06005"/>
<dbReference type="AlphaFoldDB" id="A0A291LY28"/>
<evidence type="ECO:0000256" key="5">
    <source>
        <dbReference type="ARBA" id="ARBA00022856"/>
    </source>
</evidence>
<keyword evidence="8 9" id="KW-0472">Membrane</keyword>
<organism evidence="11 12">
    <name type="scientific">Pacificitalea manganoxidans</name>
    <dbReference type="NCBI Taxonomy" id="1411902"/>
    <lineage>
        <taxon>Bacteria</taxon>
        <taxon>Pseudomonadati</taxon>
        <taxon>Pseudomonadota</taxon>
        <taxon>Alphaproteobacteria</taxon>
        <taxon>Rhodobacterales</taxon>
        <taxon>Paracoccaceae</taxon>
        <taxon>Pacificitalea</taxon>
    </lineage>
</organism>
<evidence type="ECO:0000256" key="4">
    <source>
        <dbReference type="ARBA" id="ARBA00022692"/>
    </source>
</evidence>
<dbReference type="PROSITE" id="PS50928">
    <property type="entry name" value="ABC_TM1"/>
    <property type="match status" value="1"/>
</dbReference>
<keyword evidence="5" id="KW-0571">Peptide transport</keyword>
<comment type="similarity">
    <text evidence="9">Belongs to the binding-protein-dependent transport system permease family.</text>
</comment>
<evidence type="ECO:0000256" key="1">
    <source>
        <dbReference type="ARBA" id="ARBA00004651"/>
    </source>
</evidence>
<keyword evidence="7 9" id="KW-1133">Transmembrane helix</keyword>
<dbReference type="InterPro" id="IPR050366">
    <property type="entry name" value="BP-dependent_transpt_permease"/>
</dbReference>
<accession>A0A291LY28</accession>
<dbReference type="Pfam" id="PF12911">
    <property type="entry name" value="OppC_N"/>
    <property type="match status" value="1"/>
</dbReference>
<feature type="transmembrane region" description="Helical" evidence="9">
    <location>
        <begin position="119"/>
        <end position="147"/>
    </location>
</feature>
<name>A0A291LY28_9RHOB</name>
<protein>
    <recommendedName>
        <fullName evidence="10">ABC transmembrane type-1 domain-containing protein</fullName>
    </recommendedName>
</protein>
<evidence type="ECO:0000256" key="7">
    <source>
        <dbReference type="ARBA" id="ARBA00022989"/>
    </source>
</evidence>
<keyword evidence="6" id="KW-0653">Protein transport</keyword>
<feature type="domain" description="ABC transmembrane type-1" evidence="10">
    <location>
        <begin position="74"/>
        <end position="263"/>
    </location>
</feature>
<dbReference type="Proteomes" id="UP000219050">
    <property type="component" value="Chromosome"/>
</dbReference>
<keyword evidence="2 9" id="KW-0813">Transport</keyword>
<dbReference type="InterPro" id="IPR035906">
    <property type="entry name" value="MetI-like_sf"/>
</dbReference>
<dbReference type="Gene3D" id="1.10.3720.10">
    <property type="entry name" value="MetI-like"/>
    <property type="match status" value="1"/>
</dbReference>
<keyword evidence="3" id="KW-1003">Cell membrane</keyword>
<keyword evidence="4 9" id="KW-0812">Transmembrane</keyword>
<gene>
    <name evidence="11" type="ORF">CBW24_06005</name>
</gene>
<sequence>MTETFAYLWHHRGGRIGLICLTFMVSVAVFAPVLAPYGPNEQLSGSELMGMSAEHWFGTDLLGRDILSRTIYASRVSLTAGALAVLLGAVIGTFIGLVAGTLGGWADSSLMRLSDSISAFPAILLGAAIVAILGPGFLQVAVAIAIAQSPLFARLARAIAMSEARLEYIEAAESMGASKARIIFRHILPNAAGPLVVQASLSVGIAILMESGLSFLGLGVQPPTPSWGQMLSDSLRFLDFVPVYAVVPGAALTIVLVGINLVADALRDKLDPQSKQKAGS</sequence>
<evidence type="ECO:0000256" key="8">
    <source>
        <dbReference type="ARBA" id="ARBA00023136"/>
    </source>
</evidence>
<evidence type="ECO:0000256" key="3">
    <source>
        <dbReference type="ARBA" id="ARBA00022475"/>
    </source>
</evidence>
<dbReference type="OrthoDB" id="9766870at2"/>
<feature type="transmembrane region" description="Helical" evidence="9">
    <location>
        <begin position="76"/>
        <end position="99"/>
    </location>
</feature>
<dbReference type="SUPFAM" id="SSF161098">
    <property type="entry name" value="MetI-like"/>
    <property type="match status" value="1"/>
</dbReference>
<dbReference type="GO" id="GO:0015833">
    <property type="term" value="P:peptide transport"/>
    <property type="evidence" value="ECO:0007669"/>
    <property type="project" value="UniProtKB-KW"/>
</dbReference>
<evidence type="ECO:0000256" key="9">
    <source>
        <dbReference type="RuleBase" id="RU363032"/>
    </source>
</evidence>
<dbReference type="InterPro" id="IPR025966">
    <property type="entry name" value="OppC_N"/>
</dbReference>
<dbReference type="PANTHER" id="PTHR43386">
    <property type="entry name" value="OLIGOPEPTIDE TRANSPORT SYSTEM PERMEASE PROTEIN APPC"/>
    <property type="match status" value="1"/>
</dbReference>
<feature type="transmembrane region" description="Helical" evidence="9">
    <location>
        <begin position="240"/>
        <end position="263"/>
    </location>
</feature>
<dbReference type="GO" id="GO:0005886">
    <property type="term" value="C:plasma membrane"/>
    <property type="evidence" value="ECO:0007669"/>
    <property type="project" value="UniProtKB-SubCell"/>
</dbReference>
<feature type="transmembrane region" description="Helical" evidence="9">
    <location>
        <begin position="16"/>
        <end position="35"/>
    </location>
</feature>
<evidence type="ECO:0000259" key="10">
    <source>
        <dbReference type="PROSITE" id="PS50928"/>
    </source>
</evidence>
<dbReference type="PANTHER" id="PTHR43386:SF1">
    <property type="entry name" value="D,D-DIPEPTIDE TRANSPORT SYSTEM PERMEASE PROTEIN DDPC-RELATED"/>
    <property type="match status" value="1"/>
</dbReference>
<reference evidence="11 12" key="1">
    <citation type="submission" date="2017-05" db="EMBL/GenBank/DDBJ databases">
        <title>Comparative genomic and metabolic analysis of manganese-oxidizing mechanisms in Celeribater manganoxidans DY25T: its adaption to the environment of polymetallic nodule.</title>
        <authorList>
            <person name="Wang X."/>
        </authorList>
    </citation>
    <scope>NUCLEOTIDE SEQUENCE [LARGE SCALE GENOMIC DNA]</scope>
    <source>
        <strain evidence="11 12">DY25</strain>
    </source>
</reference>
<feature type="transmembrane region" description="Helical" evidence="9">
    <location>
        <begin position="195"/>
        <end position="220"/>
    </location>
</feature>
<dbReference type="EMBL" id="CP021404">
    <property type="protein sequence ID" value="ATI41601.1"/>
    <property type="molecule type" value="Genomic_DNA"/>
</dbReference>
<dbReference type="GO" id="GO:0055085">
    <property type="term" value="P:transmembrane transport"/>
    <property type="evidence" value="ECO:0007669"/>
    <property type="project" value="InterPro"/>
</dbReference>
<keyword evidence="12" id="KW-1185">Reference proteome</keyword>
<evidence type="ECO:0000256" key="6">
    <source>
        <dbReference type="ARBA" id="ARBA00022927"/>
    </source>
</evidence>
<comment type="subcellular location">
    <subcellularLocation>
        <location evidence="1 9">Cell membrane</location>
        <topology evidence="1 9">Multi-pass membrane protein</topology>
    </subcellularLocation>
</comment>
<dbReference type="RefSeq" id="WP_088662016.1">
    <property type="nucleotide sequence ID" value="NZ_CP021404.1"/>
</dbReference>